<dbReference type="AlphaFoldDB" id="A0A2C5Y3T7"/>
<feature type="region of interest" description="Disordered" evidence="1">
    <location>
        <begin position="17"/>
        <end position="49"/>
    </location>
</feature>
<gene>
    <name evidence="2" type="ORF">CDD81_7573</name>
</gene>
<sequence>MKRKPCKKEAILTAPLLQQRQTCREEPDADRRHRQQHQPPHNTHDAQKQLQTASCLPPLLYSSLSLCGQLQARMREFHDTQQEYRYEEHIGANGQDERYGDAGWVNVAPNDLAYETKCDSARDDETEQTNLDASIPKCMLQDQEAEPLNVRGKTDAQAVHFGLCLKLT</sequence>
<name>A0A2C5Y3T7_9HYPO</name>
<evidence type="ECO:0000313" key="2">
    <source>
        <dbReference type="EMBL" id="PHH62080.1"/>
    </source>
</evidence>
<evidence type="ECO:0000256" key="1">
    <source>
        <dbReference type="SAM" id="MobiDB-lite"/>
    </source>
</evidence>
<dbReference type="EMBL" id="NJET01000082">
    <property type="protein sequence ID" value="PHH62080.1"/>
    <property type="molecule type" value="Genomic_DNA"/>
</dbReference>
<comment type="caution">
    <text evidence="2">The sequence shown here is derived from an EMBL/GenBank/DDBJ whole genome shotgun (WGS) entry which is preliminary data.</text>
</comment>
<feature type="compositionally biased region" description="Basic and acidic residues" evidence="1">
    <location>
        <begin position="22"/>
        <end position="31"/>
    </location>
</feature>
<evidence type="ECO:0000313" key="3">
    <source>
        <dbReference type="Proteomes" id="UP000226192"/>
    </source>
</evidence>
<organism evidence="2 3">
    <name type="scientific">Ophiocordyceps australis</name>
    <dbReference type="NCBI Taxonomy" id="1399860"/>
    <lineage>
        <taxon>Eukaryota</taxon>
        <taxon>Fungi</taxon>
        <taxon>Dikarya</taxon>
        <taxon>Ascomycota</taxon>
        <taxon>Pezizomycotina</taxon>
        <taxon>Sordariomycetes</taxon>
        <taxon>Hypocreomycetidae</taxon>
        <taxon>Hypocreales</taxon>
        <taxon>Ophiocordycipitaceae</taxon>
        <taxon>Ophiocordyceps</taxon>
    </lineage>
</organism>
<protein>
    <submittedName>
        <fullName evidence="2">Uncharacterized protein</fullName>
    </submittedName>
</protein>
<reference evidence="2 3" key="1">
    <citation type="submission" date="2017-06" db="EMBL/GenBank/DDBJ databases">
        <title>Ant-infecting Ophiocordyceps genomes reveal a high diversity of potential behavioral manipulation genes and a possible major role for enterotoxins.</title>
        <authorList>
            <person name="De Bekker C."/>
            <person name="Evans H.C."/>
            <person name="Brachmann A."/>
            <person name="Hughes D.P."/>
        </authorList>
    </citation>
    <scope>NUCLEOTIDE SEQUENCE [LARGE SCALE GENOMIC DNA]</scope>
    <source>
        <strain evidence="2 3">Map64</strain>
    </source>
</reference>
<accession>A0A2C5Y3T7</accession>
<keyword evidence="3" id="KW-1185">Reference proteome</keyword>
<proteinExistence type="predicted"/>
<dbReference type="Proteomes" id="UP000226192">
    <property type="component" value="Unassembled WGS sequence"/>
</dbReference>